<dbReference type="Pfam" id="PF00675">
    <property type="entry name" value="Peptidase_M16"/>
    <property type="match status" value="1"/>
</dbReference>
<evidence type="ECO:0000259" key="10">
    <source>
        <dbReference type="Pfam" id="PF00675"/>
    </source>
</evidence>
<dbReference type="OrthoDB" id="9811314at2"/>
<name>A0A4U5TQL2_9FLAO</name>
<evidence type="ECO:0000256" key="2">
    <source>
        <dbReference type="ARBA" id="ARBA00007261"/>
    </source>
</evidence>
<evidence type="ECO:0000313" key="12">
    <source>
        <dbReference type="EMBL" id="TKS56021.1"/>
    </source>
</evidence>
<proteinExistence type="inferred from homology"/>
<keyword evidence="9" id="KW-0732">Signal</keyword>
<reference evidence="12 13" key="1">
    <citation type="submission" date="2019-04" db="EMBL/GenBank/DDBJ databases">
        <title>Psychroflexus halotolerans sp. nov., isolated from a marine solar saltern.</title>
        <authorList>
            <person name="Feng X."/>
        </authorList>
    </citation>
    <scope>NUCLEOTIDE SEQUENCE [LARGE SCALE GENOMIC DNA]</scope>
    <source>
        <strain evidence="12 13">WDS2C27</strain>
    </source>
</reference>
<evidence type="ECO:0000256" key="9">
    <source>
        <dbReference type="SAM" id="SignalP"/>
    </source>
</evidence>
<protein>
    <submittedName>
        <fullName evidence="12">Insulinase family protein</fullName>
    </submittedName>
</protein>
<evidence type="ECO:0000256" key="6">
    <source>
        <dbReference type="ARBA" id="ARBA00022833"/>
    </source>
</evidence>
<keyword evidence="5" id="KW-0378">Hydrolase</keyword>
<comment type="caution">
    <text evidence="12">The sequence shown here is derived from an EMBL/GenBank/DDBJ whole genome shotgun (WGS) entry which is preliminary data.</text>
</comment>
<evidence type="ECO:0000313" key="13">
    <source>
        <dbReference type="Proteomes" id="UP000306552"/>
    </source>
</evidence>
<keyword evidence="6" id="KW-0862">Zinc</keyword>
<feature type="domain" description="Peptidase M16 C-terminal" evidence="11">
    <location>
        <begin position="698"/>
        <end position="869"/>
    </location>
</feature>
<keyword evidence="13" id="KW-1185">Reference proteome</keyword>
<dbReference type="InterPro" id="IPR007863">
    <property type="entry name" value="Peptidase_M16_C"/>
</dbReference>
<dbReference type="GO" id="GO:0004222">
    <property type="term" value="F:metalloendopeptidase activity"/>
    <property type="evidence" value="ECO:0007669"/>
    <property type="project" value="InterPro"/>
</dbReference>
<dbReference type="EMBL" id="SWMU01000003">
    <property type="protein sequence ID" value="TKS56021.1"/>
    <property type="molecule type" value="Genomic_DNA"/>
</dbReference>
<sequence>MKTAFKTIMLFMWVSFIGLAQTTEKTQQLSLDESVRTGVLKNGMTYYIKNNKKPENEVILRLVVKAGSILETEKQLGLAHFMEHMNFNGTKNFPKNELVDYLQGIGVKFGNDLNAYTSFDETVYFLPIPLDDPENLPKAMDIMEDWAFNATLEPEEIDKERGVVLEELRLGLGASERMRKEYFDKLLYKSRYAKRLPIGKKEILENFDYQDLIDYYETWYRPDLMAFIAVGDIDVDKMEKDIKKRFSKYKNPKKAQERKEYDVPDHEETFVAIATDKEATSPQVSIYYKNPEERQPNTTYQTAEANLESQLFSSMLNNRLRELSNSPNPPFTYGYTYYGSLVNNKKMAFTSFAVPTNDNQLKALEVLLRENARVKKYGFTKSEFDRAKKEILTRLESQFKEKDKTESRRYVSQLQNQFTSGDIYTGVEWRYNFTKETLPKIQLSDINAMIDKYIRDESRVVIFTGPEYEDESQKPSEEDVLAIVDNSFDDVEAYQETKMSESLVRENLPQGKIVSEKRNEELGTNTLSLSNGAKVTYKTTDFKEDQILFRAVSYGGSNMLDNETYQKVRWAMRGLSEAGYSGLDKNEISKFMSDKIANLNFSLSSTSERFRGQAAPKDLEYMMQMLQAHFTDLNYNEEAFNGYKAKQQAFMGNMLASPRFYFLDKTFGFINENNPRWGGILPDDEDWAKTDYKLAYEKYKERFSNAADFHFFFVGNIDEKVLRDLSEKYIAALPSDPSQKEKVKDLGFRQKKGDFKKIFYKGNDPKSQVRISFYGETEYDKKEAMAMDALGEVLSIKLIETLREDESGVYGVSANGGMNKRPYGSYRFSIQFPCGPENAENLADAALAELQKIIDNGPTQEDLNKYKKAQKVDYDENLEKNDWWIDQMTSAYYNQMNPERALTYMDRVNAVTAEDVQAVAKKYLSGDKYIAILMPESQQ</sequence>
<dbReference type="InterPro" id="IPR011249">
    <property type="entry name" value="Metalloenz_LuxS/M16"/>
</dbReference>
<dbReference type="PANTHER" id="PTHR43690">
    <property type="entry name" value="NARDILYSIN"/>
    <property type="match status" value="1"/>
</dbReference>
<evidence type="ECO:0000256" key="8">
    <source>
        <dbReference type="RuleBase" id="RU004447"/>
    </source>
</evidence>
<evidence type="ECO:0000256" key="7">
    <source>
        <dbReference type="ARBA" id="ARBA00023049"/>
    </source>
</evidence>
<accession>A0A4U5TQL2</accession>
<dbReference type="GO" id="GO:0006508">
    <property type="term" value="P:proteolysis"/>
    <property type="evidence" value="ECO:0007669"/>
    <property type="project" value="UniProtKB-KW"/>
</dbReference>
<dbReference type="SUPFAM" id="SSF63411">
    <property type="entry name" value="LuxS/MPP-like metallohydrolase"/>
    <property type="match status" value="4"/>
</dbReference>
<comment type="cofactor">
    <cofactor evidence="1">
        <name>Zn(2+)</name>
        <dbReference type="ChEBI" id="CHEBI:29105"/>
    </cofactor>
</comment>
<feature type="domain" description="Peptidase M16 C-terminal" evidence="11">
    <location>
        <begin position="206"/>
        <end position="389"/>
    </location>
</feature>
<dbReference type="InterPro" id="IPR001431">
    <property type="entry name" value="Pept_M16_Zn_BS"/>
</dbReference>
<feature type="chain" id="PRO_5020610397" evidence="9">
    <location>
        <begin position="21"/>
        <end position="939"/>
    </location>
</feature>
<dbReference type="InterPro" id="IPR050626">
    <property type="entry name" value="Peptidase_M16"/>
</dbReference>
<organism evidence="12 13">
    <name type="scientific">Mesohalobacter halotolerans</name>
    <dbReference type="NCBI Taxonomy" id="1883405"/>
    <lineage>
        <taxon>Bacteria</taxon>
        <taxon>Pseudomonadati</taxon>
        <taxon>Bacteroidota</taxon>
        <taxon>Flavobacteriia</taxon>
        <taxon>Flavobacteriales</taxon>
        <taxon>Flavobacteriaceae</taxon>
        <taxon>Mesohalobacter</taxon>
    </lineage>
</organism>
<keyword evidence="4" id="KW-0479">Metal-binding</keyword>
<comment type="similarity">
    <text evidence="2 8">Belongs to the peptidase M16 family.</text>
</comment>
<dbReference type="Pfam" id="PF05193">
    <property type="entry name" value="Peptidase_M16_C"/>
    <property type="match status" value="2"/>
</dbReference>
<keyword evidence="7" id="KW-0482">Metalloprotease</keyword>
<gene>
    <name evidence="12" type="ORF">FCN74_08315</name>
</gene>
<evidence type="ECO:0000256" key="4">
    <source>
        <dbReference type="ARBA" id="ARBA00022723"/>
    </source>
</evidence>
<evidence type="ECO:0000256" key="5">
    <source>
        <dbReference type="ARBA" id="ARBA00022801"/>
    </source>
</evidence>
<feature type="domain" description="Peptidase M16 N-terminal" evidence="10">
    <location>
        <begin position="50"/>
        <end position="168"/>
    </location>
</feature>
<dbReference type="PROSITE" id="PS00143">
    <property type="entry name" value="INSULINASE"/>
    <property type="match status" value="1"/>
</dbReference>
<keyword evidence="3" id="KW-0645">Protease</keyword>
<dbReference type="AlphaFoldDB" id="A0A4U5TQL2"/>
<dbReference type="Gene3D" id="3.30.830.10">
    <property type="entry name" value="Metalloenzyme, LuxS/M16 peptidase-like"/>
    <property type="match status" value="4"/>
</dbReference>
<dbReference type="RefSeq" id="WP_138932135.1">
    <property type="nucleotide sequence ID" value="NZ_SWMU01000003.1"/>
</dbReference>
<dbReference type="Proteomes" id="UP000306552">
    <property type="component" value="Unassembled WGS sequence"/>
</dbReference>
<evidence type="ECO:0000259" key="11">
    <source>
        <dbReference type="Pfam" id="PF05193"/>
    </source>
</evidence>
<dbReference type="PANTHER" id="PTHR43690:SF34">
    <property type="entry name" value="ZINC PROTEASE PQQL-LIKE"/>
    <property type="match status" value="1"/>
</dbReference>
<evidence type="ECO:0000256" key="1">
    <source>
        <dbReference type="ARBA" id="ARBA00001947"/>
    </source>
</evidence>
<dbReference type="GO" id="GO:0046872">
    <property type="term" value="F:metal ion binding"/>
    <property type="evidence" value="ECO:0007669"/>
    <property type="project" value="UniProtKB-KW"/>
</dbReference>
<feature type="signal peptide" evidence="9">
    <location>
        <begin position="1"/>
        <end position="20"/>
    </location>
</feature>
<dbReference type="InterPro" id="IPR011765">
    <property type="entry name" value="Pept_M16_N"/>
</dbReference>
<evidence type="ECO:0000256" key="3">
    <source>
        <dbReference type="ARBA" id="ARBA00022670"/>
    </source>
</evidence>